<dbReference type="Proteomes" id="UP000177622">
    <property type="component" value="Unassembled WGS sequence"/>
</dbReference>
<evidence type="ECO:0000256" key="5">
    <source>
        <dbReference type="ARBA" id="ARBA00022490"/>
    </source>
</evidence>
<dbReference type="SUPFAM" id="SSF55821">
    <property type="entry name" value="YrdC/RibB"/>
    <property type="match status" value="1"/>
</dbReference>
<keyword evidence="10" id="KW-1185">Reference proteome</keyword>
<keyword evidence="6" id="KW-0808">Transferase</keyword>
<dbReference type="EMBL" id="LXJU01000011">
    <property type="protein sequence ID" value="OGE52057.1"/>
    <property type="molecule type" value="Genomic_DNA"/>
</dbReference>
<evidence type="ECO:0000259" key="8">
    <source>
        <dbReference type="PROSITE" id="PS51163"/>
    </source>
</evidence>
<proteinExistence type="inferred from homology"/>
<comment type="similarity">
    <text evidence="2">Belongs to the SUA5 family.</text>
</comment>
<evidence type="ECO:0000256" key="2">
    <source>
        <dbReference type="ARBA" id="ARBA00007663"/>
    </source>
</evidence>
<evidence type="ECO:0000256" key="7">
    <source>
        <dbReference type="ARBA" id="ARBA00048366"/>
    </source>
</evidence>
<comment type="subcellular location">
    <subcellularLocation>
        <location evidence="1">Cytoplasm</location>
    </subcellularLocation>
</comment>
<sequence>MVFEVLKKGGIAIIPADVGYGIVAIDPEALTRIFLTKQRQPNKRHAMIGSYALHCALHVLSPTERSMVKLLSVDLDVPIGVVAPYQSDHPIIRKIPAETLAQCVVAGTIAMLVNGGALQEELSRLATTEELPLMGSSANMTGKGTKSEVESIEPEILSVADIIIDYGKQKFHHPRLSSTMINFTTCTVLRYGACYDVLQDALWRFYGVRIPDDPGKSVLPSGHRVDKTDTFNYHGSSALGYPFSSSPRGRP</sequence>
<accession>A0A1F5LG09</accession>
<evidence type="ECO:0000313" key="9">
    <source>
        <dbReference type="EMBL" id="OGE52057.1"/>
    </source>
</evidence>
<dbReference type="GO" id="GO:0000049">
    <property type="term" value="F:tRNA binding"/>
    <property type="evidence" value="ECO:0007669"/>
    <property type="project" value="TreeGrafter"/>
</dbReference>
<protein>
    <recommendedName>
        <fullName evidence="4">Threonylcarbamoyl-AMP synthase</fullName>
        <ecNumber evidence="3">2.7.7.87</ecNumber>
    </recommendedName>
</protein>
<evidence type="ECO:0000256" key="3">
    <source>
        <dbReference type="ARBA" id="ARBA00012584"/>
    </source>
</evidence>
<evidence type="ECO:0000256" key="1">
    <source>
        <dbReference type="ARBA" id="ARBA00004496"/>
    </source>
</evidence>
<dbReference type="GeneID" id="34577225"/>
<evidence type="ECO:0000256" key="4">
    <source>
        <dbReference type="ARBA" id="ARBA00015492"/>
    </source>
</evidence>
<comment type="caution">
    <text evidence="9">The sequence shown here is derived from an EMBL/GenBank/DDBJ whole genome shotgun (WGS) entry which is preliminary data.</text>
</comment>
<dbReference type="GO" id="GO:0061710">
    <property type="term" value="F:L-threonylcarbamoyladenylate synthase"/>
    <property type="evidence" value="ECO:0007669"/>
    <property type="project" value="UniProtKB-EC"/>
</dbReference>
<dbReference type="GO" id="GO:0006450">
    <property type="term" value="P:regulation of translational fidelity"/>
    <property type="evidence" value="ECO:0007669"/>
    <property type="project" value="TreeGrafter"/>
</dbReference>
<name>A0A1F5LG09_PENAI</name>
<dbReference type="EC" id="2.7.7.87" evidence="3"/>
<keyword evidence="5" id="KW-0963">Cytoplasm</keyword>
<dbReference type="RefSeq" id="XP_022487499.1">
    <property type="nucleotide sequence ID" value="XM_022632491.1"/>
</dbReference>
<dbReference type="InterPro" id="IPR050156">
    <property type="entry name" value="TC-AMP_synthase_SUA5"/>
</dbReference>
<dbReference type="PROSITE" id="PS51163">
    <property type="entry name" value="YRDC"/>
    <property type="match status" value="1"/>
</dbReference>
<dbReference type="OrthoDB" id="4664297at2759"/>
<dbReference type="Pfam" id="PF01300">
    <property type="entry name" value="Sua5_yciO_yrdC"/>
    <property type="match status" value="1"/>
</dbReference>
<dbReference type="InterPro" id="IPR006070">
    <property type="entry name" value="Sua5-like_dom"/>
</dbReference>
<dbReference type="Gene3D" id="3.90.870.10">
    <property type="entry name" value="DHBP synthase"/>
    <property type="match status" value="1"/>
</dbReference>
<gene>
    <name evidence="9" type="ORF">PENARI_c011G01076</name>
</gene>
<dbReference type="PANTHER" id="PTHR17490">
    <property type="entry name" value="SUA5"/>
    <property type="match status" value="1"/>
</dbReference>
<feature type="domain" description="YrdC-like" evidence="8">
    <location>
        <begin position="1"/>
        <end position="194"/>
    </location>
</feature>
<evidence type="ECO:0000313" key="10">
    <source>
        <dbReference type="Proteomes" id="UP000177622"/>
    </source>
</evidence>
<comment type="catalytic activity">
    <reaction evidence="7">
        <text>L-threonine + hydrogencarbonate + ATP = L-threonylcarbamoyladenylate + diphosphate + H2O</text>
        <dbReference type="Rhea" id="RHEA:36407"/>
        <dbReference type="ChEBI" id="CHEBI:15377"/>
        <dbReference type="ChEBI" id="CHEBI:17544"/>
        <dbReference type="ChEBI" id="CHEBI:30616"/>
        <dbReference type="ChEBI" id="CHEBI:33019"/>
        <dbReference type="ChEBI" id="CHEBI:57926"/>
        <dbReference type="ChEBI" id="CHEBI:73682"/>
        <dbReference type="EC" id="2.7.7.87"/>
    </reaction>
</comment>
<dbReference type="InterPro" id="IPR017945">
    <property type="entry name" value="DHBP_synth_RibB-like_a/b_dom"/>
</dbReference>
<dbReference type="GO" id="GO:0005737">
    <property type="term" value="C:cytoplasm"/>
    <property type="evidence" value="ECO:0007669"/>
    <property type="project" value="UniProtKB-SubCell"/>
</dbReference>
<evidence type="ECO:0000256" key="6">
    <source>
        <dbReference type="ARBA" id="ARBA00022679"/>
    </source>
</evidence>
<dbReference type="GO" id="GO:0003725">
    <property type="term" value="F:double-stranded RNA binding"/>
    <property type="evidence" value="ECO:0007669"/>
    <property type="project" value="InterPro"/>
</dbReference>
<organism evidence="9 10">
    <name type="scientific">Penicillium arizonense</name>
    <dbReference type="NCBI Taxonomy" id="1835702"/>
    <lineage>
        <taxon>Eukaryota</taxon>
        <taxon>Fungi</taxon>
        <taxon>Dikarya</taxon>
        <taxon>Ascomycota</taxon>
        <taxon>Pezizomycotina</taxon>
        <taxon>Eurotiomycetes</taxon>
        <taxon>Eurotiomycetidae</taxon>
        <taxon>Eurotiales</taxon>
        <taxon>Aspergillaceae</taxon>
        <taxon>Penicillium</taxon>
    </lineage>
</organism>
<reference evidence="9 10" key="1">
    <citation type="journal article" date="2016" name="Sci. Rep.">
        <title>Penicillium arizonense, a new, genome sequenced fungal species, reveals a high chemical diversity in secreted metabolites.</title>
        <authorList>
            <person name="Grijseels S."/>
            <person name="Nielsen J.C."/>
            <person name="Randelovic M."/>
            <person name="Nielsen J."/>
            <person name="Nielsen K.F."/>
            <person name="Workman M."/>
            <person name="Frisvad J.C."/>
        </authorList>
    </citation>
    <scope>NUCLEOTIDE SEQUENCE [LARGE SCALE GENOMIC DNA]</scope>
    <source>
        <strain evidence="9 10">CBS 141311</strain>
    </source>
</reference>
<dbReference type="AlphaFoldDB" id="A0A1F5LG09"/>
<dbReference type="PANTHER" id="PTHR17490:SF10">
    <property type="entry name" value="THREONYLCARBAMOYL-AMP SYNTHASE"/>
    <property type="match status" value="1"/>
</dbReference>